<reference evidence="2 3" key="1">
    <citation type="submission" date="2012-08" db="EMBL/GenBank/DDBJ databases">
        <title>Oryza genome evolution.</title>
        <authorList>
            <person name="Wing R.A."/>
        </authorList>
    </citation>
    <scope>NUCLEOTIDE SEQUENCE</scope>
</reference>
<accession>A0A0D9VQ81</accession>
<evidence type="ECO:0000256" key="1">
    <source>
        <dbReference type="SAM" id="Phobius"/>
    </source>
</evidence>
<name>A0A0D9VQ81_9ORYZ</name>
<organism evidence="2 3">
    <name type="scientific">Leersia perrieri</name>
    <dbReference type="NCBI Taxonomy" id="77586"/>
    <lineage>
        <taxon>Eukaryota</taxon>
        <taxon>Viridiplantae</taxon>
        <taxon>Streptophyta</taxon>
        <taxon>Embryophyta</taxon>
        <taxon>Tracheophyta</taxon>
        <taxon>Spermatophyta</taxon>
        <taxon>Magnoliopsida</taxon>
        <taxon>Liliopsida</taxon>
        <taxon>Poales</taxon>
        <taxon>Poaceae</taxon>
        <taxon>BOP clade</taxon>
        <taxon>Oryzoideae</taxon>
        <taxon>Oryzeae</taxon>
        <taxon>Oryzinae</taxon>
        <taxon>Leersia</taxon>
    </lineage>
</organism>
<dbReference type="Proteomes" id="UP000032180">
    <property type="component" value="Chromosome 3"/>
</dbReference>
<proteinExistence type="predicted"/>
<protein>
    <submittedName>
        <fullName evidence="2">Uncharacterized protein</fullName>
    </submittedName>
</protein>
<dbReference type="EnsemblPlants" id="LPERR03G05120.1">
    <property type="protein sequence ID" value="LPERR03G05120.1"/>
    <property type="gene ID" value="LPERR03G05120"/>
</dbReference>
<keyword evidence="3" id="KW-1185">Reference proteome</keyword>
<dbReference type="AlphaFoldDB" id="A0A0D9VQ81"/>
<evidence type="ECO:0000313" key="3">
    <source>
        <dbReference type="Proteomes" id="UP000032180"/>
    </source>
</evidence>
<keyword evidence="1" id="KW-1133">Transmembrane helix</keyword>
<keyword evidence="1" id="KW-0472">Membrane</keyword>
<reference evidence="2" key="3">
    <citation type="submission" date="2015-04" db="UniProtKB">
        <authorList>
            <consortium name="EnsemblPlants"/>
        </authorList>
    </citation>
    <scope>IDENTIFICATION</scope>
</reference>
<reference evidence="3" key="2">
    <citation type="submission" date="2013-12" db="EMBL/GenBank/DDBJ databases">
        <authorList>
            <person name="Yu Y."/>
            <person name="Lee S."/>
            <person name="de Baynast K."/>
            <person name="Wissotski M."/>
            <person name="Liu L."/>
            <person name="Talag J."/>
            <person name="Goicoechea J."/>
            <person name="Angelova A."/>
            <person name="Jetty R."/>
            <person name="Kudrna D."/>
            <person name="Golser W."/>
            <person name="Rivera L."/>
            <person name="Zhang J."/>
            <person name="Wing R."/>
        </authorList>
    </citation>
    <scope>NUCLEOTIDE SEQUENCE</scope>
</reference>
<evidence type="ECO:0000313" key="2">
    <source>
        <dbReference type="EnsemblPlants" id="LPERR03G05120.1"/>
    </source>
</evidence>
<sequence length="180" mass="19546">MLSDDEDDIEAGLTAESFQPRETLSWFDQLAIGQDRHKKEPSKDQIGKAKCMATIMAFISAVMGFCAAAALACVPETEEAPENVYFCAGFWVLFFLMYFSGYTHLLRQSDPDEGGHCDKLVCILLLPLVNKAATAFTQTLGRDQVVGARCLGRVAGGRGSRGGYRPVFPEKVQAGAMNPG</sequence>
<feature type="transmembrane region" description="Helical" evidence="1">
    <location>
        <begin position="83"/>
        <end position="99"/>
    </location>
</feature>
<dbReference type="HOGENOM" id="CLU_1498408_0_0_1"/>
<dbReference type="Gramene" id="LPERR03G05120.1">
    <property type="protein sequence ID" value="LPERR03G05120.1"/>
    <property type="gene ID" value="LPERR03G05120"/>
</dbReference>
<keyword evidence="1" id="KW-0812">Transmembrane</keyword>
<feature type="transmembrane region" description="Helical" evidence="1">
    <location>
        <begin position="51"/>
        <end position="71"/>
    </location>
</feature>